<evidence type="ECO:0000313" key="1">
    <source>
        <dbReference type="EMBL" id="MDR6336339.1"/>
    </source>
</evidence>
<keyword evidence="2" id="KW-1185">Reference proteome</keyword>
<accession>A0ABU1KP09</accession>
<comment type="caution">
    <text evidence="1">The sequence shown here is derived from an EMBL/GenBank/DDBJ whole genome shotgun (WGS) entry which is preliminary data.</text>
</comment>
<evidence type="ECO:0000313" key="2">
    <source>
        <dbReference type="Proteomes" id="UP001245370"/>
    </source>
</evidence>
<proteinExistence type="predicted"/>
<organism evidence="1 2">
    <name type="scientific">Xanthobacter flavus</name>
    <dbReference type="NCBI Taxonomy" id="281"/>
    <lineage>
        <taxon>Bacteria</taxon>
        <taxon>Pseudomonadati</taxon>
        <taxon>Pseudomonadota</taxon>
        <taxon>Alphaproteobacteria</taxon>
        <taxon>Hyphomicrobiales</taxon>
        <taxon>Xanthobacteraceae</taxon>
        <taxon>Xanthobacter</taxon>
    </lineage>
</organism>
<protein>
    <submittedName>
        <fullName evidence="1">Uncharacterized protein</fullName>
    </submittedName>
</protein>
<sequence>MAWATGAWRERLARWSRIQASSSATRGALALLAGCAPLIGTHAVDLALDVEQRVDTPDGLQRDR</sequence>
<reference evidence="1 2" key="1">
    <citation type="submission" date="2023-07" db="EMBL/GenBank/DDBJ databases">
        <title>Genomic Encyclopedia of Type Strains, Phase IV (KMG-IV): sequencing the most valuable type-strain genomes for metagenomic binning, comparative biology and taxonomic classification.</title>
        <authorList>
            <person name="Goeker M."/>
        </authorList>
    </citation>
    <scope>NUCLEOTIDE SEQUENCE [LARGE SCALE GENOMIC DNA]</scope>
    <source>
        <strain evidence="1 2">DSM 338</strain>
    </source>
</reference>
<name>A0ABU1KP09_XANFL</name>
<gene>
    <name evidence="1" type="ORF">GGQ86_004838</name>
</gene>
<dbReference type="EMBL" id="JAVDPY010000011">
    <property type="protein sequence ID" value="MDR6336339.1"/>
    <property type="molecule type" value="Genomic_DNA"/>
</dbReference>
<dbReference type="Proteomes" id="UP001245370">
    <property type="component" value="Unassembled WGS sequence"/>
</dbReference>